<feature type="transmembrane region" description="Helical" evidence="1">
    <location>
        <begin position="32"/>
        <end position="54"/>
    </location>
</feature>
<reference evidence="2 3" key="1">
    <citation type="journal article" date="2022" name="J. Am. Chem. Soc.">
        <title>Biosynthesis of Guanitoxin Enables Global Environmental Detection in Freshwater Cyanobacteria.</title>
        <authorList>
            <person name="Lima S.T."/>
            <person name="Fallon T.R."/>
            <person name="Cordoza J.L."/>
            <person name="Chekan J.R."/>
            <person name="Delbaje E."/>
            <person name="Hopiavuori A.R."/>
            <person name="Alvarenga D.O."/>
            <person name="Wood S.M."/>
            <person name="Luhavaya H."/>
            <person name="Baumgartner J.T."/>
            <person name="Dorr F.A."/>
            <person name="Etchegaray A."/>
            <person name="Pinto E."/>
            <person name="McKinnie S.M.K."/>
            <person name="Fiore M.F."/>
            <person name="Moore B.S."/>
        </authorList>
    </citation>
    <scope>NUCLEOTIDE SEQUENCE [LARGE SCALE GENOMIC DNA]</scope>
    <source>
        <strain evidence="2 3">ITEP-024</strain>
    </source>
</reference>
<dbReference type="EMBL" id="CP080598">
    <property type="protein sequence ID" value="QYX29864.1"/>
    <property type="molecule type" value="Genomic_DNA"/>
</dbReference>
<keyword evidence="1" id="KW-0472">Membrane</keyword>
<dbReference type="RefSeq" id="WP_220608132.1">
    <property type="nucleotide sequence ID" value="NZ_CP080598.1"/>
</dbReference>
<evidence type="ECO:0000313" key="2">
    <source>
        <dbReference type="EMBL" id="QYX29864.1"/>
    </source>
</evidence>
<keyword evidence="1" id="KW-0812">Transmembrane</keyword>
<keyword evidence="3" id="KW-1185">Reference proteome</keyword>
<proteinExistence type="predicted"/>
<sequence>MMFSVFIADMITQRITGKNSEQIKKDEKAKDLSLNLTLVIFLSIIISGVLYVMMNPQQFEKSSYQKYQECWEQDRRERAKQMYGGVPNSRQCDEYK</sequence>
<protein>
    <submittedName>
        <fullName evidence="2">Uncharacterized protein</fullName>
    </submittedName>
</protein>
<evidence type="ECO:0000313" key="3">
    <source>
        <dbReference type="Proteomes" id="UP000826540"/>
    </source>
</evidence>
<evidence type="ECO:0000256" key="1">
    <source>
        <dbReference type="SAM" id="Phobius"/>
    </source>
</evidence>
<keyword evidence="1" id="KW-1133">Transmembrane helix</keyword>
<dbReference type="Proteomes" id="UP000826540">
    <property type="component" value="Chromosome"/>
</dbReference>
<organism evidence="2 3">
    <name type="scientific">Sphaerospermopsis torques-reginae ITEP-024</name>
    <dbReference type="NCBI Taxonomy" id="984208"/>
    <lineage>
        <taxon>Bacteria</taxon>
        <taxon>Bacillati</taxon>
        <taxon>Cyanobacteriota</taxon>
        <taxon>Cyanophyceae</taxon>
        <taxon>Nostocales</taxon>
        <taxon>Aphanizomenonaceae</taxon>
        <taxon>Sphaerospermopsis</taxon>
        <taxon>Sphaerospermopsis torques-reginae</taxon>
    </lineage>
</organism>
<name>A0ABX8WTY0_9CYAN</name>
<accession>A0ABX8WTY0</accession>
<gene>
    <name evidence="2" type="ORF">K2F26_12795</name>
</gene>